<dbReference type="EMBL" id="JBELPZ010000003">
    <property type="protein sequence ID" value="MFL9843730.1"/>
    <property type="molecule type" value="Genomic_DNA"/>
</dbReference>
<dbReference type="Gene3D" id="3.20.20.70">
    <property type="entry name" value="Aldolase class I"/>
    <property type="match status" value="2"/>
</dbReference>
<dbReference type="PANTHER" id="PTHR35882">
    <property type="entry name" value="PELA"/>
    <property type="match status" value="1"/>
</dbReference>
<proteinExistence type="predicted"/>
<dbReference type="InterPro" id="IPR013785">
    <property type="entry name" value="Aldolase_TIM"/>
</dbReference>
<protein>
    <submittedName>
        <fullName evidence="2">Endo alpha-1,4 polygalactosaminidase</fullName>
    </submittedName>
</protein>
<gene>
    <name evidence="2" type="ORF">ABS766_04790</name>
</gene>
<dbReference type="InterPro" id="IPR016062">
    <property type="entry name" value="TM1410-rel"/>
</dbReference>
<dbReference type="PROSITE" id="PS51257">
    <property type="entry name" value="PROKAR_LIPOPROTEIN"/>
    <property type="match status" value="1"/>
</dbReference>
<evidence type="ECO:0000313" key="3">
    <source>
        <dbReference type="Proteomes" id="UP001629156"/>
    </source>
</evidence>
<dbReference type="InterPro" id="IPR017853">
    <property type="entry name" value="GH"/>
</dbReference>
<dbReference type="InterPro" id="IPR004352">
    <property type="entry name" value="GH114_TIM-barrel"/>
</dbReference>
<name>A0ABW8YUT8_9FLAO</name>
<accession>A0ABW8YUT8</accession>
<evidence type="ECO:0000259" key="1">
    <source>
        <dbReference type="Pfam" id="PF03537"/>
    </source>
</evidence>
<dbReference type="Pfam" id="PF03537">
    <property type="entry name" value="Glyco_hydro_114"/>
    <property type="match status" value="1"/>
</dbReference>
<keyword evidence="3" id="KW-1185">Reference proteome</keyword>
<dbReference type="PRINTS" id="PR01545">
    <property type="entry name" value="THEMAYE10DUF"/>
</dbReference>
<organism evidence="2 3">
    <name type="scientific">Flavobacterium rhizosphaerae</name>
    <dbReference type="NCBI Taxonomy" id="3163298"/>
    <lineage>
        <taxon>Bacteria</taxon>
        <taxon>Pseudomonadati</taxon>
        <taxon>Bacteroidota</taxon>
        <taxon>Flavobacteriia</taxon>
        <taxon>Flavobacteriales</taxon>
        <taxon>Flavobacteriaceae</taxon>
        <taxon>Flavobacterium</taxon>
    </lineage>
</organism>
<dbReference type="PANTHER" id="PTHR35882:SF3">
    <property type="entry name" value="GLYCOSIDE-HYDROLASE FAMILY GH114 TIM-BARREL DOMAIN-CONTAINING PROTEIN"/>
    <property type="match status" value="1"/>
</dbReference>
<evidence type="ECO:0000313" key="2">
    <source>
        <dbReference type="EMBL" id="MFL9843730.1"/>
    </source>
</evidence>
<feature type="domain" description="Glycoside-hydrolase family GH114 TIM-barrel" evidence="1">
    <location>
        <begin position="208"/>
        <end position="325"/>
    </location>
</feature>
<dbReference type="Proteomes" id="UP001629156">
    <property type="component" value="Unassembled WGS sequence"/>
</dbReference>
<dbReference type="RefSeq" id="WP_408083982.1">
    <property type="nucleotide sequence ID" value="NZ_JBELPZ010000003.1"/>
</dbReference>
<dbReference type="SUPFAM" id="SSF51445">
    <property type="entry name" value="(Trans)glycosidases"/>
    <property type="match status" value="1"/>
</dbReference>
<comment type="caution">
    <text evidence="2">The sequence shown here is derived from an EMBL/GenBank/DDBJ whole genome shotgun (WGS) entry which is preliminary data.</text>
</comment>
<reference evidence="2 3" key="1">
    <citation type="submission" date="2024-06" db="EMBL/GenBank/DDBJ databases">
        <authorList>
            <person name="Kaempfer P."/>
            <person name="Viver T."/>
        </authorList>
    </citation>
    <scope>NUCLEOTIDE SEQUENCE [LARGE SCALE GENOMIC DNA]</scope>
    <source>
        <strain evidence="2 3">ST-119</strain>
    </source>
</reference>
<sequence>MRLNIVSALLISTLFFSCNKDDSGHDGNSAEIDYKQEMRKFVIGISRYAKNQNSGFIIVPQNGIELVTQNGEILGEPHHDYLNAIDGNGQEDLFYGYNNDDEATPVQQTNYLKSFLNVSKNNGNTILVTDYTGTVSKVNDSYQKNEAEGYISFAANERGLNKIPEYPNPLHHENDMAVTALSQVKNFLYLIDPSDFGEKADFINAVTATNYDLLIMDLFFTQDEMFTEDEINQLKIKANGGKRLVLCYMSIGEAEDYRYYWQQSWTNNKPVWLDTENPEWTGNFKVKYWNSDWQQIIYGNDTSYLKKILNAGFDGVYLDIIDAFEYYEQ</sequence>